<evidence type="ECO:0000313" key="2">
    <source>
        <dbReference type="Proteomes" id="UP000199705"/>
    </source>
</evidence>
<name>A0A1G7TWE8_9SPHI</name>
<protein>
    <submittedName>
        <fullName evidence="1">Uncharacterized protein</fullName>
    </submittedName>
</protein>
<sequence>MRIRNRPQLSVGANPRSVRKIFNSLHWEGCGWISWWQGAVYTSFRADKSVNETLPYTLPGEGIAQSSLFFISSEHF</sequence>
<dbReference type="EMBL" id="FNCG01000003">
    <property type="protein sequence ID" value="SDG39548.1"/>
    <property type="molecule type" value="Genomic_DNA"/>
</dbReference>
<evidence type="ECO:0000313" key="1">
    <source>
        <dbReference type="EMBL" id="SDG39548.1"/>
    </source>
</evidence>
<gene>
    <name evidence="1" type="ORF">SAMN05192573_103288</name>
</gene>
<dbReference type="Proteomes" id="UP000199705">
    <property type="component" value="Unassembled WGS sequence"/>
</dbReference>
<accession>A0A1G7TWE8</accession>
<keyword evidence="2" id="KW-1185">Reference proteome</keyword>
<organism evidence="1 2">
    <name type="scientific">Mucilaginibacter gossypii</name>
    <dbReference type="NCBI Taxonomy" id="551996"/>
    <lineage>
        <taxon>Bacteria</taxon>
        <taxon>Pseudomonadati</taxon>
        <taxon>Bacteroidota</taxon>
        <taxon>Sphingobacteriia</taxon>
        <taxon>Sphingobacteriales</taxon>
        <taxon>Sphingobacteriaceae</taxon>
        <taxon>Mucilaginibacter</taxon>
    </lineage>
</organism>
<reference evidence="2" key="1">
    <citation type="submission" date="2016-10" db="EMBL/GenBank/DDBJ databases">
        <authorList>
            <person name="Varghese N."/>
            <person name="Submissions S."/>
        </authorList>
    </citation>
    <scope>NUCLEOTIDE SEQUENCE [LARGE SCALE GENOMIC DNA]</scope>
    <source>
        <strain evidence="2">Gh-67</strain>
    </source>
</reference>
<dbReference type="AlphaFoldDB" id="A0A1G7TWE8"/>
<proteinExistence type="predicted"/>